<evidence type="ECO:0000313" key="6">
    <source>
        <dbReference type="EMBL" id="GAA4446083.1"/>
    </source>
</evidence>
<sequence>MDANGDGIQSSGEQGVEDVLVTLYQWNGSSWTYLDHEETDAGGNYSFDDLYEGEYGVAFSAPVGYGFTIQHAHYDHDIDSDAPWYTLYLEEGEDRDDVDAGLVYASCQPSGAGYYFVSTTCEPEISIDLDTDSDNDATLQRSATEDAIEEGGHGPNKDGKRIFLNSDDDDRDSIADYKTVGNPRVADENDLAKVILDIDGNVENYHTLVLHVGQGLRAWGTAERQHMLGTNKSTGTIEWNLNDPHPNTIYIEGVALGGASLRAEVWGIGHPAISVDTVHFNVEPMVYPSLEQIDGNWFEKPSTQWSGLVAADTWILDKTLEDFIKDRSSSGVPVADQGKFTTPVPDYDSDGNGSLDAAQKWDGAGSIWDSFSTKGYANGFELEANYVFDRSRGDGTHGYVQAYRGTGASIGRRLSFVGNSGVKFGNGEIEAAIIDNDAFDSMAGGLEVANFNGETVTGTPYYEEPLNKLMTGVRYGGSYDDMTDTGKVTPLNSSAYHSTHESNLARANSRIAVRAQRLAPSLFRISVSINGVLTYEEDRQMTVDRFRLQSHWGSGLDFSSLTIKSL</sequence>
<feature type="compositionally biased region" description="Basic and acidic residues" evidence="4">
    <location>
        <begin position="150"/>
        <end position="161"/>
    </location>
</feature>
<reference evidence="7" key="1">
    <citation type="journal article" date="2019" name="Int. J. Syst. Evol. Microbiol.">
        <title>The Global Catalogue of Microorganisms (GCM) 10K type strain sequencing project: providing services to taxonomists for standard genome sequencing and annotation.</title>
        <authorList>
            <consortium name="The Broad Institute Genomics Platform"/>
            <consortium name="The Broad Institute Genome Sequencing Center for Infectious Disease"/>
            <person name="Wu L."/>
            <person name="Ma J."/>
        </authorList>
    </citation>
    <scope>NUCLEOTIDE SEQUENCE [LARGE SCALE GENOMIC DNA]</scope>
    <source>
        <strain evidence="7">JCM 17759</strain>
    </source>
</reference>
<proteinExistence type="predicted"/>
<evidence type="ECO:0000256" key="3">
    <source>
        <dbReference type="ARBA" id="ARBA00022729"/>
    </source>
</evidence>
<dbReference type="InterPro" id="IPR033764">
    <property type="entry name" value="Sdr_B"/>
</dbReference>
<comment type="caution">
    <text evidence="6">The sequence shown here is derived from an EMBL/GenBank/DDBJ whole genome shotgun (WGS) entry which is preliminary data.</text>
</comment>
<evidence type="ECO:0000256" key="1">
    <source>
        <dbReference type="ARBA" id="ARBA00004613"/>
    </source>
</evidence>
<dbReference type="InterPro" id="IPR013783">
    <property type="entry name" value="Ig-like_fold"/>
</dbReference>
<evidence type="ECO:0000313" key="7">
    <source>
        <dbReference type="Proteomes" id="UP001500840"/>
    </source>
</evidence>
<protein>
    <recommendedName>
        <fullName evidence="5">SD-repeat containing protein B domain-containing protein</fullName>
    </recommendedName>
</protein>
<keyword evidence="2" id="KW-0964">Secreted</keyword>
<evidence type="ECO:0000259" key="5">
    <source>
        <dbReference type="Pfam" id="PF17210"/>
    </source>
</evidence>
<feature type="domain" description="SD-repeat containing protein B" evidence="5">
    <location>
        <begin position="2"/>
        <end position="102"/>
    </location>
</feature>
<evidence type="ECO:0000256" key="2">
    <source>
        <dbReference type="ARBA" id="ARBA00022525"/>
    </source>
</evidence>
<gene>
    <name evidence="6" type="ORF">GCM10023156_06430</name>
</gene>
<dbReference type="EMBL" id="BAABGA010000009">
    <property type="protein sequence ID" value="GAA4446083.1"/>
    <property type="molecule type" value="Genomic_DNA"/>
</dbReference>
<dbReference type="Pfam" id="PF17210">
    <property type="entry name" value="SdrD_B"/>
    <property type="match status" value="1"/>
</dbReference>
<dbReference type="SUPFAM" id="SSF117074">
    <property type="entry name" value="Hypothetical protein PA1324"/>
    <property type="match status" value="1"/>
</dbReference>
<organism evidence="6 7">
    <name type="scientific">Novipirellula rosea</name>
    <dbReference type="NCBI Taxonomy" id="1031540"/>
    <lineage>
        <taxon>Bacteria</taxon>
        <taxon>Pseudomonadati</taxon>
        <taxon>Planctomycetota</taxon>
        <taxon>Planctomycetia</taxon>
        <taxon>Pirellulales</taxon>
        <taxon>Pirellulaceae</taxon>
        <taxon>Novipirellula</taxon>
    </lineage>
</organism>
<comment type="subcellular location">
    <subcellularLocation>
        <location evidence="1">Secreted</location>
    </subcellularLocation>
</comment>
<keyword evidence="7" id="KW-1185">Reference proteome</keyword>
<name>A0ABP8MA18_9BACT</name>
<evidence type="ECO:0000256" key="4">
    <source>
        <dbReference type="SAM" id="MobiDB-lite"/>
    </source>
</evidence>
<dbReference type="Gene3D" id="2.60.40.10">
    <property type="entry name" value="Immunoglobulins"/>
    <property type="match status" value="1"/>
</dbReference>
<dbReference type="Proteomes" id="UP001500840">
    <property type="component" value="Unassembled WGS sequence"/>
</dbReference>
<keyword evidence="3" id="KW-0732">Signal</keyword>
<feature type="region of interest" description="Disordered" evidence="4">
    <location>
        <begin position="145"/>
        <end position="167"/>
    </location>
</feature>
<accession>A0ABP8MA18</accession>